<dbReference type="AlphaFoldDB" id="A0A0E9XI85"/>
<accession>A0A0E9XI85</accession>
<reference evidence="1" key="2">
    <citation type="journal article" date="2015" name="Fish Shellfish Immunol.">
        <title>Early steps in the European eel (Anguilla anguilla)-Vibrio vulnificus interaction in the gills: Role of the RtxA13 toxin.</title>
        <authorList>
            <person name="Callol A."/>
            <person name="Pajuelo D."/>
            <person name="Ebbesson L."/>
            <person name="Teles M."/>
            <person name="MacKenzie S."/>
            <person name="Amaro C."/>
        </authorList>
    </citation>
    <scope>NUCLEOTIDE SEQUENCE</scope>
</reference>
<proteinExistence type="predicted"/>
<dbReference type="EMBL" id="GBXM01006416">
    <property type="protein sequence ID" value="JAI02162.1"/>
    <property type="molecule type" value="Transcribed_RNA"/>
</dbReference>
<sequence length="56" mass="6202">MYSRSVSGEAGFSGGSTTSCPFRIMEIERLEAVLEMSCWVVIVSRLLSINMKKANE</sequence>
<organism evidence="1">
    <name type="scientific">Anguilla anguilla</name>
    <name type="common">European freshwater eel</name>
    <name type="synonym">Muraena anguilla</name>
    <dbReference type="NCBI Taxonomy" id="7936"/>
    <lineage>
        <taxon>Eukaryota</taxon>
        <taxon>Metazoa</taxon>
        <taxon>Chordata</taxon>
        <taxon>Craniata</taxon>
        <taxon>Vertebrata</taxon>
        <taxon>Euteleostomi</taxon>
        <taxon>Actinopterygii</taxon>
        <taxon>Neopterygii</taxon>
        <taxon>Teleostei</taxon>
        <taxon>Anguilliformes</taxon>
        <taxon>Anguillidae</taxon>
        <taxon>Anguilla</taxon>
    </lineage>
</organism>
<dbReference type="PROSITE" id="PS51257">
    <property type="entry name" value="PROKAR_LIPOPROTEIN"/>
    <property type="match status" value="1"/>
</dbReference>
<reference evidence="1" key="1">
    <citation type="submission" date="2014-11" db="EMBL/GenBank/DDBJ databases">
        <authorList>
            <person name="Amaro Gonzalez C."/>
        </authorList>
    </citation>
    <scope>NUCLEOTIDE SEQUENCE</scope>
</reference>
<protein>
    <submittedName>
        <fullName evidence="1">Uncharacterized protein</fullName>
    </submittedName>
</protein>
<evidence type="ECO:0000313" key="1">
    <source>
        <dbReference type="EMBL" id="JAI02162.1"/>
    </source>
</evidence>
<name>A0A0E9XI85_ANGAN</name>